<dbReference type="InterPro" id="IPR025662">
    <property type="entry name" value="Sigma_54_int_dom_ATP-bd_1"/>
</dbReference>
<dbReference type="InterPro" id="IPR058031">
    <property type="entry name" value="AAA_lid_NorR"/>
</dbReference>
<dbReference type="NCBIfam" id="TIGR00229">
    <property type="entry name" value="sensory_box"/>
    <property type="match status" value="1"/>
</dbReference>
<dbReference type="SMART" id="SM00091">
    <property type="entry name" value="PAS"/>
    <property type="match status" value="1"/>
</dbReference>
<evidence type="ECO:0000259" key="6">
    <source>
        <dbReference type="PROSITE" id="PS50045"/>
    </source>
</evidence>
<evidence type="ECO:0000256" key="5">
    <source>
        <dbReference type="SAM" id="Coils"/>
    </source>
</evidence>
<organism evidence="8 9">
    <name type="scientific">Clostridium tetani (strain Massachusetts / E88)</name>
    <dbReference type="NCBI Taxonomy" id="212717"/>
    <lineage>
        <taxon>Bacteria</taxon>
        <taxon>Bacillati</taxon>
        <taxon>Bacillota</taxon>
        <taxon>Clostridia</taxon>
        <taxon>Eubacteriales</taxon>
        <taxon>Clostridiaceae</taxon>
        <taxon>Clostridium</taxon>
    </lineage>
</organism>
<feature type="domain" description="PAS" evidence="7">
    <location>
        <begin position="120"/>
        <end position="171"/>
    </location>
</feature>
<dbReference type="SMART" id="SM00382">
    <property type="entry name" value="AAA"/>
    <property type="match status" value="1"/>
</dbReference>
<dbReference type="Pfam" id="PF00158">
    <property type="entry name" value="Sigma54_activat"/>
    <property type="match status" value="1"/>
</dbReference>
<feature type="domain" description="Sigma-54 factor interaction" evidence="6">
    <location>
        <begin position="260"/>
        <end position="490"/>
    </location>
</feature>
<dbReference type="SUPFAM" id="SSF46689">
    <property type="entry name" value="Homeodomain-like"/>
    <property type="match status" value="1"/>
</dbReference>
<dbReference type="InterPro" id="IPR027417">
    <property type="entry name" value="P-loop_NTPase"/>
</dbReference>
<dbReference type="PANTHER" id="PTHR32071:SF57">
    <property type="entry name" value="C4-DICARBOXYLATE TRANSPORT TRANSCRIPTIONAL REGULATORY PROTEIN DCTD"/>
    <property type="match status" value="1"/>
</dbReference>
<dbReference type="Gene3D" id="1.10.10.60">
    <property type="entry name" value="Homeodomain-like"/>
    <property type="match status" value="1"/>
</dbReference>
<dbReference type="GO" id="GO:0005524">
    <property type="term" value="F:ATP binding"/>
    <property type="evidence" value="ECO:0007669"/>
    <property type="project" value="UniProtKB-KW"/>
</dbReference>
<keyword evidence="2" id="KW-0067">ATP-binding</keyword>
<dbReference type="Pfam" id="PF00989">
    <property type="entry name" value="PAS"/>
    <property type="match status" value="1"/>
</dbReference>
<dbReference type="SUPFAM" id="SSF52540">
    <property type="entry name" value="P-loop containing nucleoside triphosphate hydrolases"/>
    <property type="match status" value="1"/>
</dbReference>
<evidence type="ECO:0000256" key="1">
    <source>
        <dbReference type="ARBA" id="ARBA00022741"/>
    </source>
</evidence>
<dbReference type="InterPro" id="IPR002197">
    <property type="entry name" value="HTH_Fis"/>
</dbReference>
<dbReference type="InterPro" id="IPR013767">
    <property type="entry name" value="PAS_fold"/>
</dbReference>
<dbReference type="Proteomes" id="UP000001412">
    <property type="component" value="Chromosome"/>
</dbReference>
<dbReference type="PANTHER" id="PTHR32071">
    <property type="entry name" value="TRANSCRIPTIONAL REGULATORY PROTEIN"/>
    <property type="match status" value="1"/>
</dbReference>
<keyword evidence="4" id="KW-0804">Transcription</keyword>
<dbReference type="PROSITE" id="PS00676">
    <property type="entry name" value="SIGMA54_INTERACT_2"/>
    <property type="match status" value="1"/>
</dbReference>
<dbReference type="Gene3D" id="3.30.450.20">
    <property type="entry name" value="PAS domain"/>
    <property type="match status" value="1"/>
</dbReference>
<dbReference type="AlphaFoldDB" id="Q897M6"/>
<dbReference type="FunFam" id="3.40.50.300:FF:000006">
    <property type="entry name" value="DNA-binding transcriptional regulator NtrC"/>
    <property type="match status" value="1"/>
</dbReference>
<name>Q897M6_CLOTE</name>
<keyword evidence="1" id="KW-0547">Nucleotide-binding</keyword>
<evidence type="ECO:0000256" key="2">
    <source>
        <dbReference type="ARBA" id="ARBA00022840"/>
    </source>
</evidence>
<evidence type="ECO:0000313" key="9">
    <source>
        <dbReference type="Proteomes" id="UP000001412"/>
    </source>
</evidence>
<proteinExistence type="predicted"/>
<gene>
    <name evidence="8" type="ordered locus">CTC_00707</name>
</gene>
<dbReference type="EMBL" id="AE015927">
    <property type="protein sequence ID" value="AAO35310.1"/>
    <property type="molecule type" value="Genomic_DNA"/>
</dbReference>
<dbReference type="STRING" id="212717.CTC_00707"/>
<evidence type="ECO:0000256" key="3">
    <source>
        <dbReference type="ARBA" id="ARBA00023015"/>
    </source>
</evidence>
<dbReference type="Gene3D" id="1.10.8.60">
    <property type="match status" value="1"/>
</dbReference>
<sequence length="567" mass="65175">MFRRRAFMFSKVNKYCDYSIRVGAIIINNLGEIQFMSDECRKILCAREYSYNHIQQLIPCFNMKDLINSSTKRKIKLNNKKLNMEVISLKEECMKEFLITLIDANVIDVMYEELKAKEKNLKILSFILELAYDGLVVIDKYGYITMINKTYADFLGVDQERSIGKHVTEVIESTRMHIVAKTGIAETAQLQKVKGKYMIANRIPVIENGELVAVAGKVLFKNIKELDLLYKKIRNIENEYKKYKGQFDESNSASYSFDNIIGKSDKINKTKDLAKKAAKTNSNVLIRGESGTGKELFAHAIHMESERVYGNFIKLNCAAIPRDLLESELFGYEGGAFTGAKKEGKIGKFELADGGTIFLDEIGDMPLHMQAKLLRVLQEREVERIGATRSKKIDVRVISATNRDLEKMIKEGEFREDLYYRLNVVTVNIPPLRERREDIKILSEYLLEKISKKLGKKTKSFSKEAMSCLMNYKWEGGVRQLENIIERAVNLVEHNEMIEPKHFPGNIVSNKYIVEDSDLNKLINQVEKDIILETLIYCNWNKTLAAKKLNISRTSLYEKIAKHNIAI</sequence>
<dbReference type="Pfam" id="PF25601">
    <property type="entry name" value="AAA_lid_14"/>
    <property type="match status" value="1"/>
</dbReference>
<dbReference type="CDD" id="cd00009">
    <property type="entry name" value="AAA"/>
    <property type="match status" value="1"/>
</dbReference>
<dbReference type="GO" id="GO:0006355">
    <property type="term" value="P:regulation of DNA-templated transcription"/>
    <property type="evidence" value="ECO:0007669"/>
    <property type="project" value="InterPro"/>
</dbReference>
<dbReference type="KEGG" id="ctc:CTC_00707"/>
<feature type="coiled-coil region" evidence="5">
    <location>
        <begin position="226"/>
        <end position="253"/>
    </location>
</feature>
<evidence type="ECO:0000259" key="7">
    <source>
        <dbReference type="PROSITE" id="PS50112"/>
    </source>
</evidence>
<dbReference type="InterPro" id="IPR025943">
    <property type="entry name" value="Sigma_54_int_dom_ATP-bd_2"/>
</dbReference>
<dbReference type="Gene3D" id="3.40.50.300">
    <property type="entry name" value="P-loop containing nucleotide triphosphate hydrolases"/>
    <property type="match status" value="1"/>
</dbReference>
<dbReference type="HOGENOM" id="CLU_000445_8_1_9"/>
<dbReference type="PROSITE" id="PS50112">
    <property type="entry name" value="PAS"/>
    <property type="match status" value="1"/>
</dbReference>
<keyword evidence="5" id="KW-0175">Coiled coil</keyword>
<reference evidence="8 9" key="1">
    <citation type="journal article" date="2003" name="Proc. Natl. Acad. Sci. U.S.A.">
        <title>The genome sequence of Clostridium tetani, the causative agent of tetanus disease.</title>
        <authorList>
            <person name="Brueggemann H."/>
            <person name="Baumer S."/>
            <person name="Fricke W.F."/>
            <person name="Wiezer A."/>
            <person name="Liesegang H."/>
            <person name="Decker I."/>
            <person name="Herzberg C."/>
            <person name="Martinez-Arias R."/>
            <person name="Merkl R."/>
            <person name="Henne A."/>
            <person name="Gottschalk G."/>
        </authorList>
    </citation>
    <scope>NUCLEOTIDE SEQUENCE [LARGE SCALE GENOMIC DNA]</scope>
    <source>
        <strain evidence="9">Massachusetts / E88</strain>
    </source>
</reference>
<dbReference type="Pfam" id="PF02954">
    <property type="entry name" value="HTH_8"/>
    <property type="match status" value="1"/>
</dbReference>
<dbReference type="InterPro" id="IPR003593">
    <property type="entry name" value="AAA+_ATPase"/>
</dbReference>
<dbReference type="CDD" id="cd00130">
    <property type="entry name" value="PAS"/>
    <property type="match status" value="1"/>
</dbReference>
<dbReference type="GO" id="GO:0043565">
    <property type="term" value="F:sequence-specific DNA binding"/>
    <property type="evidence" value="ECO:0007669"/>
    <property type="project" value="InterPro"/>
</dbReference>
<keyword evidence="9" id="KW-1185">Reference proteome</keyword>
<dbReference type="InterPro" id="IPR035965">
    <property type="entry name" value="PAS-like_dom_sf"/>
</dbReference>
<accession>Q897M6</accession>
<dbReference type="SUPFAM" id="SSF55785">
    <property type="entry name" value="PYP-like sensor domain (PAS domain)"/>
    <property type="match status" value="1"/>
</dbReference>
<dbReference type="InterPro" id="IPR002078">
    <property type="entry name" value="Sigma_54_int"/>
</dbReference>
<dbReference type="InterPro" id="IPR009057">
    <property type="entry name" value="Homeodomain-like_sf"/>
</dbReference>
<protein>
    <submittedName>
        <fullName evidence="8">Transcriptional regulatory protein</fullName>
    </submittedName>
</protein>
<dbReference type="PROSITE" id="PS50045">
    <property type="entry name" value="SIGMA54_INTERACT_4"/>
    <property type="match status" value="1"/>
</dbReference>
<evidence type="ECO:0000313" key="8">
    <source>
        <dbReference type="EMBL" id="AAO35310.1"/>
    </source>
</evidence>
<evidence type="ECO:0000256" key="4">
    <source>
        <dbReference type="ARBA" id="ARBA00023163"/>
    </source>
</evidence>
<dbReference type="InterPro" id="IPR000014">
    <property type="entry name" value="PAS"/>
</dbReference>
<dbReference type="PROSITE" id="PS00675">
    <property type="entry name" value="SIGMA54_INTERACT_1"/>
    <property type="match status" value="1"/>
</dbReference>
<dbReference type="PRINTS" id="PR01590">
    <property type="entry name" value="HTHFIS"/>
</dbReference>
<keyword evidence="3" id="KW-0805">Transcription regulation</keyword>